<comment type="caution">
    <text evidence="2">The sequence shown here is derived from an EMBL/GenBank/DDBJ whole genome shotgun (WGS) entry which is preliminary data.</text>
</comment>
<keyword evidence="1" id="KW-0812">Transmembrane</keyword>
<feature type="transmembrane region" description="Helical" evidence="1">
    <location>
        <begin position="57"/>
        <end position="74"/>
    </location>
</feature>
<keyword evidence="1" id="KW-1133">Transmembrane helix</keyword>
<dbReference type="EMBL" id="JAEEGC010000100">
    <property type="protein sequence ID" value="MBV7274874.1"/>
    <property type="molecule type" value="Genomic_DNA"/>
</dbReference>
<evidence type="ECO:0000313" key="3">
    <source>
        <dbReference type="Proteomes" id="UP000694308"/>
    </source>
</evidence>
<keyword evidence="3" id="KW-1185">Reference proteome</keyword>
<name>A0A949U215_9CLOT</name>
<organism evidence="2 3">
    <name type="scientific">Clostridium thailandense</name>
    <dbReference type="NCBI Taxonomy" id="2794346"/>
    <lineage>
        <taxon>Bacteria</taxon>
        <taxon>Bacillati</taxon>
        <taxon>Bacillota</taxon>
        <taxon>Clostridia</taxon>
        <taxon>Eubacteriales</taxon>
        <taxon>Clostridiaceae</taxon>
        <taxon>Clostridium</taxon>
    </lineage>
</organism>
<proteinExistence type="predicted"/>
<reference evidence="2" key="1">
    <citation type="submission" date="2020-12" db="EMBL/GenBank/DDBJ databases">
        <title>Clostridium thailandense sp. nov., a novel acetogenic bacterium isolated from peat land soil in Thailand.</title>
        <authorList>
            <person name="Chaikitkaew S."/>
            <person name="Birkeland N.K."/>
        </authorList>
    </citation>
    <scope>NUCLEOTIDE SEQUENCE</scope>
    <source>
        <strain evidence="2">PL3</strain>
    </source>
</reference>
<feature type="transmembrane region" description="Helical" evidence="1">
    <location>
        <begin position="6"/>
        <end position="21"/>
    </location>
</feature>
<feature type="transmembrane region" description="Helical" evidence="1">
    <location>
        <begin position="28"/>
        <end position="45"/>
    </location>
</feature>
<evidence type="ECO:0000313" key="2">
    <source>
        <dbReference type="EMBL" id="MBV7274874.1"/>
    </source>
</evidence>
<sequence length="81" mass="9663">MIALGLILGVLLSMYGYYIEFCRNHKLLLVKIVVFTTISDIFFYLSTLIENEYFSDIYDVIYSFILIRTIRLIVREKQNIR</sequence>
<keyword evidence="1" id="KW-0472">Membrane</keyword>
<gene>
    <name evidence="2" type="ORF">I6U48_18415</name>
</gene>
<protein>
    <submittedName>
        <fullName evidence="2">Uncharacterized protein</fullName>
    </submittedName>
</protein>
<dbReference type="Proteomes" id="UP000694308">
    <property type="component" value="Unassembled WGS sequence"/>
</dbReference>
<dbReference type="RefSeq" id="WP_218321933.1">
    <property type="nucleotide sequence ID" value="NZ_JAEEGC010000100.1"/>
</dbReference>
<evidence type="ECO:0000256" key="1">
    <source>
        <dbReference type="SAM" id="Phobius"/>
    </source>
</evidence>
<dbReference type="AlphaFoldDB" id="A0A949U215"/>
<accession>A0A949U215</accession>